<feature type="transmembrane region" description="Helical" evidence="1">
    <location>
        <begin position="12"/>
        <end position="30"/>
    </location>
</feature>
<evidence type="ECO:0000313" key="2">
    <source>
        <dbReference type="EMBL" id="ABJ88684.1"/>
    </source>
</evidence>
<reference evidence="2" key="1">
    <citation type="submission" date="2006-10" db="EMBL/GenBank/DDBJ databases">
        <title>Complete sequence of Solibacter usitatus Ellin6076.</title>
        <authorList>
            <consortium name="US DOE Joint Genome Institute"/>
            <person name="Copeland A."/>
            <person name="Lucas S."/>
            <person name="Lapidus A."/>
            <person name="Barry K."/>
            <person name="Detter J.C."/>
            <person name="Glavina del Rio T."/>
            <person name="Hammon N."/>
            <person name="Israni S."/>
            <person name="Dalin E."/>
            <person name="Tice H."/>
            <person name="Pitluck S."/>
            <person name="Thompson L.S."/>
            <person name="Brettin T."/>
            <person name="Bruce D."/>
            <person name="Han C."/>
            <person name="Tapia R."/>
            <person name="Gilna P."/>
            <person name="Schmutz J."/>
            <person name="Larimer F."/>
            <person name="Land M."/>
            <person name="Hauser L."/>
            <person name="Kyrpides N."/>
            <person name="Mikhailova N."/>
            <person name="Janssen P.H."/>
            <person name="Kuske C.R."/>
            <person name="Richardson P."/>
        </authorList>
    </citation>
    <scope>NUCLEOTIDE SEQUENCE</scope>
    <source>
        <strain evidence="2">Ellin6076</strain>
    </source>
</reference>
<evidence type="ECO:0008006" key="3">
    <source>
        <dbReference type="Google" id="ProtNLM"/>
    </source>
</evidence>
<accession>Q01NT6</accession>
<proteinExistence type="predicted"/>
<dbReference type="STRING" id="234267.Acid_7786"/>
<dbReference type="InParanoid" id="Q01NT6"/>
<dbReference type="Pfam" id="PF10741">
    <property type="entry name" value="T2SSM_b"/>
    <property type="match status" value="1"/>
</dbReference>
<keyword evidence="1" id="KW-1133">Transmembrane helix</keyword>
<protein>
    <recommendedName>
        <fullName evidence="3">General secretion pathway protein M</fullName>
    </recommendedName>
</protein>
<dbReference type="KEGG" id="sus:Acid_7786"/>
<dbReference type="Gene3D" id="3.30.70.60">
    <property type="match status" value="1"/>
</dbReference>
<dbReference type="HOGENOM" id="CLU_1401644_0_0_0"/>
<dbReference type="InterPro" id="IPR034756">
    <property type="entry name" value="T2SSM_b"/>
</dbReference>
<dbReference type="OrthoDB" id="9839260at2"/>
<name>Q01NT6_SOLUE</name>
<evidence type="ECO:0000256" key="1">
    <source>
        <dbReference type="SAM" id="Phobius"/>
    </source>
</evidence>
<keyword evidence="1" id="KW-0812">Transmembrane</keyword>
<sequence precursor="true">MNVGTLDRKNAIRLGIGVAAILILRFVVMADRNQTVVGVIDSVPAAEKRLEILRQTAAAVPGKEAFLKQVTAELESRENGMLKAETGAQAQSQLAELLHATGAANGIDIRGMEDWRVKPLGSDYGEVSVSVRFTCKIEQLVNFLAALANVPQMLSTNQIAINGTTDPKNKSIQVHLSLSGVVSKKLVPKTGSTL</sequence>
<organism evidence="2">
    <name type="scientific">Solibacter usitatus (strain Ellin6076)</name>
    <dbReference type="NCBI Taxonomy" id="234267"/>
    <lineage>
        <taxon>Bacteria</taxon>
        <taxon>Pseudomonadati</taxon>
        <taxon>Acidobacteriota</taxon>
        <taxon>Terriglobia</taxon>
        <taxon>Bryobacterales</taxon>
        <taxon>Solibacteraceae</taxon>
        <taxon>Candidatus Solibacter</taxon>
    </lineage>
</organism>
<keyword evidence="1" id="KW-0472">Membrane</keyword>
<dbReference type="InterPro" id="IPR014717">
    <property type="entry name" value="Transl_elong_EF1B/ribsomal_bS6"/>
</dbReference>
<dbReference type="EMBL" id="CP000473">
    <property type="protein sequence ID" value="ABJ88684.1"/>
    <property type="molecule type" value="Genomic_DNA"/>
</dbReference>
<dbReference type="AlphaFoldDB" id="Q01NT6"/>
<gene>
    <name evidence="2" type="ordered locus">Acid_7786</name>
</gene>